<name>A0A7W2YJQ6_9GAMM</name>
<protein>
    <submittedName>
        <fullName evidence="2">Uncharacterized protein</fullName>
    </submittedName>
</protein>
<evidence type="ECO:0000313" key="2">
    <source>
        <dbReference type="EMBL" id="MBA6413390.1"/>
    </source>
</evidence>
<dbReference type="Proteomes" id="UP000539350">
    <property type="component" value="Unassembled WGS sequence"/>
</dbReference>
<comment type="caution">
    <text evidence="2">The sequence shown here is derived from an EMBL/GenBank/DDBJ whole genome shotgun (WGS) entry which is preliminary data.</text>
</comment>
<accession>A0A7W2YJQ6</accession>
<organism evidence="2 3">
    <name type="scientific">Sediminihaliea albiluteola</name>
    <dbReference type="NCBI Taxonomy" id="2758564"/>
    <lineage>
        <taxon>Bacteria</taxon>
        <taxon>Pseudomonadati</taxon>
        <taxon>Pseudomonadota</taxon>
        <taxon>Gammaproteobacteria</taxon>
        <taxon>Cellvibrionales</taxon>
        <taxon>Halieaceae</taxon>
        <taxon>Sediminihaliea</taxon>
    </lineage>
</organism>
<evidence type="ECO:0000256" key="1">
    <source>
        <dbReference type="SAM" id="SignalP"/>
    </source>
</evidence>
<sequence>MRKMIWVLMLTLAAASVHADEAFLIDSKIFDEGNLISSPAMAVIANSEASISEGEKYMLKLTLSPVDEHTAQVNANLVVDGKQFTPSLLLEYDEEASISSGGTTLLMTVRRIDS</sequence>
<proteinExistence type="predicted"/>
<evidence type="ECO:0000313" key="3">
    <source>
        <dbReference type="Proteomes" id="UP000539350"/>
    </source>
</evidence>
<dbReference type="EMBL" id="JACFXU010000014">
    <property type="protein sequence ID" value="MBA6413390.1"/>
    <property type="molecule type" value="Genomic_DNA"/>
</dbReference>
<keyword evidence="1" id="KW-0732">Signal</keyword>
<keyword evidence="3" id="KW-1185">Reference proteome</keyword>
<feature type="signal peptide" evidence="1">
    <location>
        <begin position="1"/>
        <end position="19"/>
    </location>
</feature>
<feature type="chain" id="PRO_5031012091" evidence="1">
    <location>
        <begin position="20"/>
        <end position="114"/>
    </location>
</feature>
<dbReference type="RefSeq" id="WP_182172521.1">
    <property type="nucleotide sequence ID" value="NZ_JACFXU010000014.1"/>
</dbReference>
<reference evidence="2 3" key="1">
    <citation type="submission" date="2020-07" db="EMBL/GenBank/DDBJ databases">
        <title>Halieaceae bacterium, F7430, whole genome shotgun sequencing project.</title>
        <authorList>
            <person name="Jiang S."/>
            <person name="Liu Z.W."/>
            <person name="Du Z.J."/>
        </authorList>
    </citation>
    <scope>NUCLEOTIDE SEQUENCE [LARGE SCALE GENOMIC DNA]</scope>
    <source>
        <strain evidence="2 3">F7430</strain>
    </source>
</reference>
<dbReference type="AlphaFoldDB" id="A0A7W2YJQ6"/>
<gene>
    <name evidence="2" type="ORF">H2508_09735</name>
</gene>